<dbReference type="EMBL" id="SSNY01000008">
    <property type="protein sequence ID" value="THF56456.1"/>
    <property type="molecule type" value="Genomic_DNA"/>
</dbReference>
<evidence type="ECO:0000259" key="3">
    <source>
        <dbReference type="Pfam" id="PF07687"/>
    </source>
</evidence>
<dbReference type="NCBIfam" id="TIGR01879">
    <property type="entry name" value="hydantase"/>
    <property type="match status" value="1"/>
</dbReference>
<dbReference type="GO" id="GO:0016787">
    <property type="term" value="F:hydrolase activity"/>
    <property type="evidence" value="ECO:0007669"/>
    <property type="project" value="UniProtKB-KW"/>
</dbReference>
<name>A0ABY2Q5A9_9HYPH</name>
<dbReference type="PIRSF" id="PIRSF001235">
    <property type="entry name" value="Amidase_carbamoylase"/>
    <property type="match status" value="1"/>
</dbReference>
<comment type="caution">
    <text evidence="4">The sequence shown here is derived from an EMBL/GenBank/DDBJ whole genome shotgun (WGS) entry which is preliminary data.</text>
</comment>
<dbReference type="Pfam" id="PF01546">
    <property type="entry name" value="Peptidase_M20"/>
    <property type="match status" value="1"/>
</dbReference>
<dbReference type="SUPFAM" id="SSF53187">
    <property type="entry name" value="Zn-dependent exopeptidases"/>
    <property type="match status" value="1"/>
</dbReference>
<comment type="similarity">
    <text evidence="1">Belongs to the peptidase M20 family.</text>
</comment>
<organism evidence="4 5">
    <name type="scientific">Ollibium composti</name>
    <dbReference type="NCBI Taxonomy" id="2675109"/>
    <lineage>
        <taxon>Bacteria</taxon>
        <taxon>Pseudomonadati</taxon>
        <taxon>Pseudomonadota</taxon>
        <taxon>Alphaproteobacteria</taxon>
        <taxon>Hyphomicrobiales</taxon>
        <taxon>Phyllobacteriaceae</taxon>
        <taxon>Ollibium</taxon>
    </lineage>
</organism>
<dbReference type="PANTHER" id="PTHR32494">
    <property type="entry name" value="ALLANTOATE DEIMINASE-RELATED"/>
    <property type="match status" value="1"/>
</dbReference>
<proteinExistence type="inferred from homology"/>
<evidence type="ECO:0000313" key="4">
    <source>
        <dbReference type="EMBL" id="THF56456.1"/>
    </source>
</evidence>
<protein>
    <submittedName>
        <fullName evidence="4">Zn-dependent hydrolase</fullName>
    </submittedName>
</protein>
<keyword evidence="2 4" id="KW-0378">Hydrolase</keyword>
<sequence length="419" mass="44778">MTRFSDPQRIQRLIEGLDRFTATPGEGTTRLTYSPEFRQAADFLRAEMESAGLTVREDEVGNVIGRLEGSNPDLAPVMIGSHFDSVPNGGKFDGQAGVVAGIEIASLFRDRGLMPERPIEFIGMIEEEGTRFGGGMVASRILAGRLDMGSFDALADDDGITMAEAMARFGLDPAQAHRAVLKPGSVYAFLELHIEQGPVLEAQGDDVGIVDRVVGMAQLKVTFRGQAGHAGTTPMNARRDALVGAVAALSQLPDLACAIGQDAVLTVGKLEVHPGGANVIPDLVTFTVDIRAPKDEVVRTLVERSRSVIEQAGGNGLTVKVEEQLFVSPVLLSVELHSTLTRHAGTLGLKSRTMVSGAGHDAMIMAQFAPTGLVFVPSRNGISHAPEEWTDYEQLARGVDVVFATVCELTLPEGQRRIE</sequence>
<reference evidence="4 5" key="1">
    <citation type="submission" date="2019-04" db="EMBL/GenBank/DDBJ databases">
        <title>Mesorhizobium composti sp. nov., isolated from compost.</title>
        <authorList>
            <person name="Lin S.-Y."/>
            <person name="Hameed A."/>
            <person name="Hsieh Y.-T."/>
            <person name="Young C.-C."/>
        </authorList>
    </citation>
    <scope>NUCLEOTIDE SEQUENCE [LARGE SCALE GENOMIC DNA]</scope>
    <source>
        <strain evidence="4 5">CC-YTH430</strain>
    </source>
</reference>
<evidence type="ECO:0000256" key="1">
    <source>
        <dbReference type="ARBA" id="ARBA00006153"/>
    </source>
</evidence>
<dbReference type="NCBIfam" id="NF006771">
    <property type="entry name" value="PRK09290.1-5"/>
    <property type="match status" value="1"/>
</dbReference>
<keyword evidence="5" id="KW-1185">Reference proteome</keyword>
<dbReference type="RefSeq" id="WP_136358616.1">
    <property type="nucleotide sequence ID" value="NZ_SSNY01000008.1"/>
</dbReference>
<gene>
    <name evidence="4" type="ORF">E6C48_15090</name>
</gene>
<accession>A0ABY2Q5A9</accession>
<dbReference type="InterPro" id="IPR002933">
    <property type="entry name" value="Peptidase_M20"/>
</dbReference>
<dbReference type="InterPro" id="IPR036264">
    <property type="entry name" value="Bact_exopeptidase_dim_dom"/>
</dbReference>
<dbReference type="InterPro" id="IPR011650">
    <property type="entry name" value="Peptidase_M20_dimer"/>
</dbReference>
<dbReference type="InterPro" id="IPR010158">
    <property type="entry name" value="Amidase_Cbmase"/>
</dbReference>
<evidence type="ECO:0000256" key="2">
    <source>
        <dbReference type="ARBA" id="ARBA00022801"/>
    </source>
</evidence>
<dbReference type="CDD" id="cd03884">
    <property type="entry name" value="M20_bAS"/>
    <property type="match status" value="1"/>
</dbReference>
<dbReference type="SUPFAM" id="SSF55031">
    <property type="entry name" value="Bacterial exopeptidase dimerisation domain"/>
    <property type="match status" value="1"/>
</dbReference>
<dbReference type="PANTHER" id="PTHR32494:SF5">
    <property type="entry name" value="ALLANTOATE AMIDOHYDROLASE"/>
    <property type="match status" value="1"/>
</dbReference>
<feature type="domain" description="Peptidase M20 dimerisation" evidence="3">
    <location>
        <begin position="215"/>
        <end position="313"/>
    </location>
</feature>
<dbReference type="Proteomes" id="UP000306441">
    <property type="component" value="Unassembled WGS sequence"/>
</dbReference>
<evidence type="ECO:0000313" key="5">
    <source>
        <dbReference type="Proteomes" id="UP000306441"/>
    </source>
</evidence>
<dbReference type="Gene3D" id="3.30.70.360">
    <property type="match status" value="1"/>
</dbReference>
<dbReference type="Pfam" id="PF07687">
    <property type="entry name" value="M20_dimer"/>
    <property type="match status" value="1"/>
</dbReference>
<dbReference type="Gene3D" id="3.40.630.10">
    <property type="entry name" value="Zn peptidases"/>
    <property type="match status" value="1"/>
</dbReference>